<evidence type="ECO:0000259" key="6">
    <source>
        <dbReference type="SMART" id="SM01043"/>
    </source>
</evidence>
<dbReference type="InterPro" id="IPR001867">
    <property type="entry name" value="OmpR/PhoB-type_DNA-bd"/>
</dbReference>
<evidence type="ECO:0000256" key="1">
    <source>
        <dbReference type="ARBA" id="ARBA00005820"/>
    </source>
</evidence>
<keyword evidence="3" id="KW-0238">DNA-binding</keyword>
<evidence type="ECO:0008006" key="9">
    <source>
        <dbReference type="Google" id="ProtNLM"/>
    </source>
</evidence>
<accession>A0ABP3P213</accession>
<evidence type="ECO:0000313" key="8">
    <source>
        <dbReference type="Proteomes" id="UP001500729"/>
    </source>
</evidence>
<comment type="caution">
    <text evidence="7">The sequence shown here is derived from an EMBL/GenBank/DDBJ whole genome shotgun (WGS) entry which is preliminary data.</text>
</comment>
<evidence type="ECO:0000256" key="4">
    <source>
        <dbReference type="ARBA" id="ARBA00023163"/>
    </source>
</evidence>
<sequence length="292" mass="31219">MGSDAERRLRVAVLGPLRAWRGDELLDLGTVRQQAFLAALVLRPDVTVSRRELLDGVWGASRPVRGSRSCPVTSLYRLRKCLRGDGPDSAVIGGERGGDRFRSGGVSVDAALLERIVVEADTTALSGDLVAAVDGYDRALALYEGEPLAGLPGPFAAGERRRLAERRVALSQRKPEWLLRLNRPADAIGELSALTAAHPHNETFAALLMRALHAGGRRADALSVFAELRRCLVEELGVEPGEEARAVHQAVLRGDDAALATTSPSRPPVRAAGARRVVRDELPVDTGELAGA</sequence>
<feature type="domain" description="Bacterial transcriptional activator" evidence="6">
    <location>
        <begin position="108"/>
        <end position="252"/>
    </location>
</feature>
<gene>
    <name evidence="7" type="ORF">GCM10009533_61770</name>
</gene>
<dbReference type="SMART" id="SM00862">
    <property type="entry name" value="Trans_reg_C"/>
    <property type="match status" value="1"/>
</dbReference>
<evidence type="ECO:0000313" key="7">
    <source>
        <dbReference type="EMBL" id="GAA0555558.1"/>
    </source>
</evidence>
<dbReference type="Gene3D" id="1.25.40.10">
    <property type="entry name" value="Tetratricopeptide repeat domain"/>
    <property type="match status" value="1"/>
</dbReference>
<evidence type="ECO:0000256" key="2">
    <source>
        <dbReference type="ARBA" id="ARBA00023015"/>
    </source>
</evidence>
<proteinExistence type="inferred from homology"/>
<dbReference type="RefSeq" id="WP_009949386.1">
    <property type="nucleotide sequence ID" value="NZ_BAAAGS010000067.1"/>
</dbReference>
<dbReference type="SUPFAM" id="SSF48452">
    <property type="entry name" value="TPR-like"/>
    <property type="match status" value="1"/>
</dbReference>
<dbReference type="PANTHER" id="PTHR35807">
    <property type="entry name" value="TRANSCRIPTIONAL REGULATOR REDD-RELATED"/>
    <property type="match status" value="1"/>
</dbReference>
<dbReference type="Pfam" id="PF03704">
    <property type="entry name" value="BTAD"/>
    <property type="match status" value="1"/>
</dbReference>
<dbReference type="SMART" id="SM01043">
    <property type="entry name" value="BTAD"/>
    <property type="match status" value="1"/>
</dbReference>
<dbReference type="InterPro" id="IPR011990">
    <property type="entry name" value="TPR-like_helical_dom_sf"/>
</dbReference>
<feature type="domain" description="OmpR/PhoB-type" evidence="5">
    <location>
        <begin position="23"/>
        <end position="101"/>
    </location>
</feature>
<dbReference type="EMBL" id="BAAAGS010000067">
    <property type="protein sequence ID" value="GAA0555558.1"/>
    <property type="molecule type" value="Genomic_DNA"/>
</dbReference>
<dbReference type="Proteomes" id="UP001500729">
    <property type="component" value="Unassembled WGS sequence"/>
</dbReference>
<organism evidence="7 8">
    <name type="scientific">Saccharopolyspora erythraea</name>
    <name type="common">Streptomyces erythraeus</name>
    <dbReference type="NCBI Taxonomy" id="1836"/>
    <lineage>
        <taxon>Bacteria</taxon>
        <taxon>Bacillati</taxon>
        <taxon>Actinomycetota</taxon>
        <taxon>Actinomycetes</taxon>
        <taxon>Pseudonocardiales</taxon>
        <taxon>Pseudonocardiaceae</taxon>
        <taxon>Saccharopolyspora</taxon>
    </lineage>
</organism>
<name>A0ABP3P213_SACER</name>
<comment type="similarity">
    <text evidence="1">Belongs to the AfsR/DnrI/RedD regulatory family.</text>
</comment>
<dbReference type="InterPro" id="IPR036388">
    <property type="entry name" value="WH-like_DNA-bd_sf"/>
</dbReference>
<reference evidence="8" key="1">
    <citation type="journal article" date="2019" name="Int. J. Syst. Evol. Microbiol.">
        <title>The Global Catalogue of Microorganisms (GCM) 10K type strain sequencing project: providing services to taxonomists for standard genome sequencing and annotation.</title>
        <authorList>
            <consortium name="The Broad Institute Genomics Platform"/>
            <consortium name="The Broad Institute Genome Sequencing Center for Infectious Disease"/>
            <person name="Wu L."/>
            <person name="Ma J."/>
        </authorList>
    </citation>
    <scope>NUCLEOTIDE SEQUENCE [LARGE SCALE GENOMIC DNA]</scope>
    <source>
        <strain evidence="8">JCM 10303</strain>
    </source>
</reference>
<dbReference type="InterPro" id="IPR051677">
    <property type="entry name" value="AfsR-DnrI-RedD_regulator"/>
</dbReference>
<evidence type="ECO:0000256" key="3">
    <source>
        <dbReference type="ARBA" id="ARBA00023125"/>
    </source>
</evidence>
<dbReference type="InterPro" id="IPR016032">
    <property type="entry name" value="Sig_transdc_resp-reg_C-effctor"/>
</dbReference>
<keyword evidence="4" id="KW-0804">Transcription</keyword>
<dbReference type="InterPro" id="IPR005158">
    <property type="entry name" value="BTAD"/>
</dbReference>
<protein>
    <recommendedName>
        <fullName evidence="9">DNA-binding SARP family transcriptional activator</fullName>
    </recommendedName>
</protein>
<keyword evidence="2" id="KW-0805">Transcription regulation</keyword>
<dbReference type="Gene3D" id="1.10.10.10">
    <property type="entry name" value="Winged helix-like DNA-binding domain superfamily/Winged helix DNA-binding domain"/>
    <property type="match status" value="1"/>
</dbReference>
<dbReference type="SUPFAM" id="SSF46894">
    <property type="entry name" value="C-terminal effector domain of the bipartite response regulators"/>
    <property type="match status" value="1"/>
</dbReference>
<dbReference type="CDD" id="cd15831">
    <property type="entry name" value="BTAD"/>
    <property type="match status" value="1"/>
</dbReference>
<dbReference type="PANTHER" id="PTHR35807:SF1">
    <property type="entry name" value="TRANSCRIPTIONAL REGULATOR REDD"/>
    <property type="match status" value="1"/>
</dbReference>
<evidence type="ECO:0000259" key="5">
    <source>
        <dbReference type="SMART" id="SM00862"/>
    </source>
</evidence>
<keyword evidence="8" id="KW-1185">Reference proteome</keyword>